<dbReference type="OrthoDB" id="1809893at2"/>
<reference evidence="1" key="1">
    <citation type="submission" date="2009-07" db="EMBL/GenBank/DDBJ databases">
        <authorList>
            <consortium name="US DOE Joint Genome Institute (JGI-PGF)"/>
            <person name="Lucas S."/>
            <person name="Copeland A."/>
            <person name="Lapidus A."/>
            <person name="Glavina del Rio T."/>
            <person name="Tice H."/>
            <person name="Bruce D."/>
            <person name="Goodwin L."/>
            <person name="Pitluck S."/>
            <person name="Larimer F."/>
            <person name="Land M.L."/>
            <person name="Mouttaki H."/>
            <person name="He Z."/>
            <person name="Zhou J."/>
            <person name="Hemme C.L."/>
        </authorList>
    </citation>
    <scope>NUCLEOTIDE SEQUENCE [LARGE SCALE GENOMIC DNA]</scope>
    <source>
        <strain evidence="1">DSM 2782</strain>
    </source>
</reference>
<protein>
    <recommendedName>
        <fullName evidence="3">DUF2508 family protein</fullName>
    </recommendedName>
</protein>
<evidence type="ECO:0008006" key="3">
    <source>
        <dbReference type="Google" id="ProtNLM"/>
    </source>
</evidence>
<dbReference type="Proteomes" id="UP000003860">
    <property type="component" value="Unassembled WGS sequence"/>
</dbReference>
<dbReference type="STRING" id="588581.Cpap_2094"/>
<organism evidence="1 2">
    <name type="scientific">Ruminiclostridium papyrosolvens DSM 2782</name>
    <dbReference type="NCBI Taxonomy" id="588581"/>
    <lineage>
        <taxon>Bacteria</taxon>
        <taxon>Bacillati</taxon>
        <taxon>Bacillota</taxon>
        <taxon>Clostridia</taxon>
        <taxon>Eubacteriales</taxon>
        <taxon>Oscillospiraceae</taxon>
        <taxon>Ruminiclostridium</taxon>
    </lineage>
</organism>
<accession>F1TCH4</accession>
<comment type="caution">
    <text evidence="1">The sequence shown here is derived from an EMBL/GenBank/DDBJ whole genome shotgun (WGS) entry which is preliminary data.</text>
</comment>
<reference evidence="1" key="2">
    <citation type="submission" date="2011-01" db="EMBL/GenBank/DDBJ databases">
        <title>The Non-contiguous Finished genome of Clostridium papyrosolvens.</title>
        <authorList>
            <person name="Lucas S."/>
            <person name="Copeland A."/>
            <person name="Lapidus A."/>
            <person name="Cheng J.-F."/>
            <person name="Goodwin L."/>
            <person name="Pitluck S."/>
            <person name="Misra M."/>
            <person name="Chertkov O."/>
            <person name="Detter J.C."/>
            <person name="Han C."/>
            <person name="Tapia R."/>
            <person name="Land M."/>
            <person name="Hauser L."/>
            <person name="Kyrpides N."/>
            <person name="Ivanova N."/>
            <person name="Pagani I."/>
            <person name="Mouttaki H."/>
            <person name="He Z."/>
            <person name="Zhou J."/>
            <person name="Hemme C.L."/>
            <person name="Woyke T."/>
        </authorList>
    </citation>
    <scope>NUCLEOTIDE SEQUENCE [LARGE SCALE GENOMIC DNA]</scope>
    <source>
        <strain evidence="1">DSM 2782</strain>
    </source>
</reference>
<dbReference type="eggNOG" id="ENOG5033ZSS">
    <property type="taxonomic scope" value="Bacteria"/>
</dbReference>
<sequence>MELSLNKSLNNVVKTSEAKTLANERVILLKEIEKVKGELQKAYTNFDYVNDSLMVDYYTYQIKAYETMFEFLIKKAKAMGINEL</sequence>
<dbReference type="InterPro" id="IPR019644">
    <property type="entry name" value="DUF2508"/>
</dbReference>
<evidence type="ECO:0000313" key="2">
    <source>
        <dbReference type="Proteomes" id="UP000003860"/>
    </source>
</evidence>
<dbReference type="EMBL" id="ACXX02000006">
    <property type="protein sequence ID" value="EGD47691.1"/>
    <property type="molecule type" value="Genomic_DNA"/>
</dbReference>
<dbReference type="AlphaFoldDB" id="F1TCH4"/>
<keyword evidence="2" id="KW-1185">Reference proteome</keyword>
<evidence type="ECO:0000313" key="1">
    <source>
        <dbReference type="EMBL" id="EGD47691.1"/>
    </source>
</evidence>
<proteinExistence type="predicted"/>
<dbReference type="Pfam" id="PF10704">
    <property type="entry name" value="DUF2508"/>
    <property type="match status" value="1"/>
</dbReference>
<name>F1TCH4_9FIRM</name>
<dbReference type="RefSeq" id="WP_004619027.1">
    <property type="nucleotide sequence ID" value="NZ_ACXX02000006.1"/>
</dbReference>
<gene>
    <name evidence="1" type="ORF">Cpap_2094</name>
</gene>